<dbReference type="PANTHER" id="PTHR33240:SF8">
    <property type="entry name" value="OS03G0439900 PROTEIN"/>
    <property type="match status" value="1"/>
</dbReference>
<accession>A0A5N5N8T4</accession>
<evidence type="ECO:0000256" key="1">
    <source>
        <dbReference type="SAM" id="MobiDB-lite"/>
    </source>
</evidence>
<dbReference type="Proteomes" id="UP000326939">
    <property type="component" value="Chromosome 3"/>
</dbReference>
<gene>
    <name evidence="2" type="ORF">DKX38_003818</name>
</gene>
<evidence type="ECO:0000313" key="3">
    <source>
        <dbReference type="Proteomes" id="UP000326939"/>
    </source>
</evidence>
<sequence>MRELEIPMDELFPSHLMIQGFNQGRQNAIGKIRLAMHIEDMESNALFHVIDAKTTYNMLLGRPWIHENGIISSTLHQCFKYCRNGQVRKIMADTDPFTMAEAHFADAKFYFKSNMMEELRSPPDHLGEGIIDSKSSKGHKSSTNEGVSQPTKNKGKEKVVENFVDNKPPCKAATLRYIPVSARKEGQSSFAKDEEKISKELENLTLPATNLALNKVSKPLLKGFVHQTESVVINFKGLPDKRSNGFDPNAYKLLARAGYSQEDINEISKDGDTTQLEGKQVFARTSKAWREKKISGDSTGETLRAGLGYESSTPLYFHINKEASRYINVEEVKDKQQSQPTPLRVSVWDRLGGTTSRAPVFTRIETQNKRVLKRAPVFARLGQSMSKETEDDNDKFVVEEDVEEAPSSLESENKPTMDELKEVNLGTDENPRPTFINANLSPEEEANYMELLMEY</sequence>
<keyword evidence="3" id="KW-1185">Reference proteome</keyword>
<proteinExistence type="predicted"/>
<comment type="caution">
    <text evidence="2">The sequence shown here is derived from an EMBL/GenBank/DDBJ whole genome shotgun (WGS) entry which is preliminary data.</text>
</comment>
<protein>
    <submittedName>
        <fullName evidence="2">Uncharacterized protein</fullName>
    </submittedName>
</protein>
<organism evidence="2 3">
    <name type="scientific">Salix brachista</name>
    <dbReference type="NCBI Taxonomy" id="2182728"/>
    <lineage>
        <taxon>Eukaryota</taxon>
        <taxon>Viridiplantae</taxon>
        <taxon>Streptophyta</taxon>
        <taxon>Embryophyta</taxon>
        <taxon>Tracheophyta</taxon>
        <taxon>Spermatophyta</taxon>
        <taxon>Magnoliopsida</taxon>
        <taxon>eudicotyledons</taxon>
        <taxon>Gunneridae</taxon>
        <taxon>Pentapetalae</taxon>
        <taxon>rosids</taxon>
        <taxon>fabids</taxon>
        <taxon>Malpighiales</taxon>
        <taxon>Salicaceae</taxon>
        <taxon>Saliceae</taxon>
        <taxon>Salix</taxon>
    </lineage>
</organism>
<feature type="region of interest" description="Disordered" evidence="1">
    <location>
        <begin position="122"/>
        <end position="156"/>
    </location>
</feature>
<reference evidence="3" key="1">
    <citation type="journal article" date="2019" name="Gigascience">
        <title>De novo genome assembly of the endangered Acer yangbiense, a plant species with extremely small populations endemic to Yunnan Province, China.</title>
        <authorList>
            <person name="Yang J."/>
            <person name="Wariss H.M."/>
            <person name="Tao L."/>
            <person name="Zhang R."/>
            <person name="Yun Q."/>
            <person name="Hollingsworth P."/>
            <person name="Dao Z."/>
            <person name="Luo G."/>
            <person name="Guo H."/>
            <person name="Ma Y."/>
            <person name="Sun W."/>
        </authorList>
    </citation>
    <scope>NUCLEOTIDE SEQUENCE [LARGE SCALE GENOMIC DNA]</scope>
    <source>
        <strain evidence="3">cv. br00</strain>
    </source>
</reference>
<dbReference type="PANTHER" id="PTHR33240">
    <property type="entry name" value="OS08G0508500 PROTEIN"/>
    <property type="match status" value="1"/>
</dbReference>
<dbReference type="EMBL" id="VDCV01000003">
    <property type="protein sequence ID" value="KAB5563764.1"/>
    <property type="molecule type" value="Genomic_DNA"/>
</dbReference>
<dbReference type="AlphaFoldDB" id="A0A5N5N8T4"/>
<feature type="compositionally biased region" description="Polar residues" evidence="1">
    <location>
        <begin position="141"/>
        <end position="152"/>
    </location>
</feature>
<name>A0A5N5N8T4_9ROSI</name>
<evidence type="ECO:0000313" key="2">
    <source>
        <dbReference type="EMBL" id="KAB5563764.1"/>
    </source>
</evidence>